<keyword evidence="3 9" id="KW-0347">Helicase</keyword>
<dbReference type="PANTHER" id="PTHR11070:SF2">
    <property type="entry name" value="ATP-DEPENDENT DNA HELICASE SRS2"/>
    <property type="match status" value="1"/>
</dbReference>
<keyword evidence="1" id="KW-0547">Nucleotide-binding</keyword>
<dbReference type="RefSeq" id="WP_108972179.1">
    <property type="nucleotide sequence ID" value="NZ_CP022188.1"/>
</dbReference>
<accession>A0A2U8H131</accession>
<dbReference type="AlphaFoldDB" id="A0A2U8H131"/>
<dbReference type="InterPro" id="IPR011528">
    <property type="entry name" value="NERD"/>
</dbReference>
<organism evidence="9 10">
    <name type="scientific">Parazoarcus communis</name>
    <dbReference type="NCBI Taxonomy" id="41977"/>
    <lineage>
        <taxon>Bacteria</taxon>
        <taxon>Pseudomonadati</taxon>
        <taxon>Pseudomonadota</taxon>
        <taxon>Betaproteobacteria</taxon>
        <taxon>Rhodocyclales</taxon>
        <taxon>Zoogloeaceae</taxon>
        <taxon>Parazoarcus</taxon>
    </lineage>
</organism>
<evidence type="ECO:0000259" key="6">
    <source>
        <dbReference type="Pfam" id="PF08378"/>
    </source>
</evidence>
<dbReference type="Gene3D" id="3.40.50.300">
    <property type="entry name" value="P-loop containing nucleotide triphosphate hydrolases"/>
    <property type="match status" value="2"/>
</dbReference>
<proteinExistence type="predicted"/>
<name>A0A2U8H131_9RHOO</name>
<protein>
    <recommendedName>
        <fullName evidence="5">DNA 3'-5' helicase II</fullName>
    </recommendedName>
</protein>
<dbReference type="GO" id="GO:0016787">
    <property type="term" value="F:hydrolase activity"/>
    <property type="evidence" value="ECO:0007669"/>
    <property type="project" value="UniProtKB-KW"/>
</dbReference>
<dbReference type="InterPro" id="IPR014017">
    <property type="entry name" value="DNA_helicase_UvrD-like_C"/>
</dbReference>
<gene>
    <name evidence="9" type="ORF">CEW87_07840</name>
</gene>
<evidence type="ECO:0000259" key="7">
    <source>
        <dbReference type="Pfam" id="PF13361"/>
    </source>
</evidence>
<evidence type="ECO:0000313" key="10">
    <source>
        <dbReference type="Proteomes" id="UP000244902"/>
    </source>
</evidence>
<keyword evidence="2" id="KW-0378">Hydrolase</keyword>
<feature type="domain" description="NERD" evidence="6">
    <location>
        <begin position="18"/>
        <end position="114"/>
    </location>
</feature>
<evidence type="ECO:0000256" key="3">
    <source>
        <dbReference type="ARBA" id="ARBA00022806"/>
    </source>
</evidence>
<dbReference type="EMBL" id="CP022188">
    <property type="protein sequence ID" value="AWI79283.1"/>
    <property type="molecule type" value="Genomic_DNA"/>
</dbReference>
<evidence type="ECO:0000256" key="4">
    <source>
        <dbReference type="ARBA" id="ARBA00022840"/>
    </source>
</evidence>
<feature type="domain" description="UvrD-like helicase C-terminal" evidence="8">
    <location>
        <begin position="551"/>
        <end position="600"/>
    </location>
</feature>
<evidence type="ECO:0000256" key="1">
    <source>
        <dbReference type="ARBA" id="ARBA00022741"/>
    </source>
</evidence>
<dbReference type="Pfam" id="PF13245">
    <property type="entry name" value="AAA_19"/>
    <property type="match status" value="1"/>
</dbReference>
<dbReference type="GO" id="GO:0003677">
    <property type="term" value="F:DNA binding"/>
    <property type="evidence" value="ECO:0007669"/>
    <property type="project" value="InterPro"/>
</dbReference>
<dbReference type="GO" id="GO:0000725">
    <property type="term" value="P:recombinational repair"/>
    <property type="evidence" value="ECO:0007669"/>
    <property type="project" value="TreeGrafter"/>
</dbReference>
<dbReference type="Pfam" id="PF13538">
    <property type="entry name" value="UvrD_C_2"/>
    <property type="match status" value="1"/>
</dbReference>
<evidence type="ECO:0000259" key="8">
    <source>
        <dbReference type="Pfam" id="PF13538"/>
    </source>
</evidence>
<sequence length="623" mass="70666">MAKIIPSLNRHTLARMTSGERRVAQTLAAVLEDDYLVWYDIPVARRRRYPDFIILHPSRGLLFLEIKDWKPETLKRLSKSEVTLHTERGQVLEVHPLEQARQYAYEVIALLSRDPQLCHQSGPHQGKLVMPYGWGVVLTNITRKQIAASMPEESRDILLPEHLMIYKGEFSENTEPEAFQQRLWDMFTYRFGQPLSLPQIDRIRWHLFPEVRIDAPLQTELFADPLQAAGEIEQTLPDIIRIMDIQQEQLARSLGEGHRVIHGVAGSGKTMILGYRCLYLAQTLQKPILVLCFNITLAARLRAFISAKGIGAQVQVYHFHDWCGQQLRTYSVDVPAGEGPHFERQVSAVIHAVEQGFIPRAQYGALLIDEGHDMQADWLKLVVQMVDPESNSLLLLYDDAQSIYKKKAGLGFTLSSVGIQAQGRTSILRLNYRNTREILSFAFGFARHYLDPQQSDDDHIPLVEPEAAGISGPAPVAKRLKSFADELDYTCACIRKWRSNGVELKDIGVLYATNTQGAQLSRRLEKDDVPHQWLGSRAQKMAYDAESDALTLLTIHSSKGLEFERVIMIGIGQMEDEGEQRQQSARLLYVGMTRARRYLLMASSGENEFSRRIVDVEGLGGDR</sequence>
<dbReference type="InterPro" id="IPR027785">
    <property type="entry name" value="UvrD-like_helicase_C"/>
</dbReference>
<dbReference type="OrthoDB" id="5441773at2"/>
<dbReference type="GO" id="GO:0005524">
    <property type="term" value="F:ATP binding"/>
    <property type="evidence" value="ECO:0007669"/>
    <property type="project" value="UniProtKB-KW"/>
</dbReference>
<dbReference type="InterPro" id="IPR027417">
    <property type="entry name" value="P-loop_NTPase"/>
</dbReference>
<dbReference type="GO" id="GO:0043138">
    <property type="term" value="F:3'-5' DNA helicase activity"/>
    <property type="evidence" value="ECO:0007669"/>
    <property type="project" value="TreeGrafter"/>
</dbReference>
<feature type="domain" description="UvrD-like helicase C-terminal" evidence="7">
    <location>
        <begin position="428"/>
        <end position="535"/>
    </location>
</feature>
<dbReference type="InterPro" id="IPR000212">
    <property type="entry name" value="DNA_helicase_UvrD/REP"/>
</dbReference>
<evidence type="ECO:0000256" key="5">
    <source>
        <dbReference type="ARBA" id="ARBA00034923"/>
    </source>
</evidence>
<dbReference type="SUPFAM" id="SSF52540">
    <property type="entry name" value="P-loop containing nucleoside triphosphate hydrolases"/>
    <property type="match status" value="1"/>
</dbReference>
<dbReference type="Pfam" id="PF08378">
    <property type="entry name" value="NERD"/>
    <property type="match status" value="1"/>
</dbReference>
<evidence type="ECO:0000313" key="9">
    <source>
        <dbReference type="EMBL" id="AWI79283.1"/>
    </source>
</evidence>
<dbReference type="Pfam" id="PF13361">
    <property type="entry name" value="UvrD_C"/>
    <property type="match status" value="1"/>
</dbReference>
<dbReference type="Proteomes" id="UP000244902">
    <property type="component" value="Chromosome"/>
</dbReference>
<reference evidence="9 10" key="1">
    <citation type="submission" date="2017-06" db="EMBL/GenBank/DDBJ databases">
        <title>Azoarcus sp. TSNA42 complete genome sequence.</title>
        <authorList>
            <person name="Woo J.-H."/>
            <person name="Kim H.-S."/>
        </authorList>
    </citation>
    <scope>NUCLEOTIDE SEQUENCE [LARGE SCALE GENOMIC DNA]</scope>
    <source>
        <strain evidence="9 10">TSNA42</strain>
    </source>
</reference>
<keyword evidence="4" id="KW-0067">ATP-binding</keyword>
<dbReference type="PANTHER" id="PTHR11070">
    <property type="entry name" value="UVRD / RECB / PCRA DNA HELICASE FAMILY MEMBER"/>
    <property type="match status" value="1"/>
</dbReference>
<evidence type="ECO:0000256" key="2">
    <source>
        <dbReference type="ARBA" id="ARBA00022801"/>
    </source>
</evidence>